<proteinExistence type="predicted"/>
<protein>
    <submittedName>
        <fullName evidence="1">Uncharacterized protein</fullName>
    </submittedName>
</protein>
<dbReference type="EMBL" id="VSRR010006070">
    <property type="protein sequence ID" value="MPC43978.1"/>
    <property type="molecule type" value="Genomic_DNA"/>
</dbReference>
<sequence>MMRFHIDSVYYLIEPANHSCWGLWTITSLLHTCPSSTSYLHCVALPPLVCLHLCLSVSRSILRSGYALSGLTPRSLRLTASSKLRNTELPRVPKQ</sequence>
<gene>
    <name evidence="1" type="ORF">E2C01_037636</name>
</gene>
<reference evidence="1 2" key="1">
    <citation type="submission" date="2019-05" db="EMBL/GenBank/DDBJ databases">
        <title>Another draft genome of Portunus trituberculatus and its Hox gene families provides insights of decapod evolution.</title>
        <authorList>
            <person name="Jeong J.-H."/>
            <person name="Song I."/>
            <person name="Kim S."/>
            <person name="Choi T."/>
            <person name="Kim D."/>
            <person name="Ryu S."/>
            <person name="Kim W."/>
        </authorList>
    </citation>
    <scope>NUCLEOTIDE SEQUENCE [LARGE SCALE GENOMIC DNA]</scope>
    <source>
        <tissue evidence="1">Muscle</tissue>
    </source>
</reference>
<accession>A0A5B7FG58</accession>
<keyword evidence="2" id="KW-1185">Reference proteome</keyword>
<comment type="caution">
    <text evidence="1">The sequence shown here is derived from an EMBL/GenBank/DDBJ whole genome shotgun (WGS) entry which is preliminary data.</text>
</comment>
<name>A0A5B7FG58_PORTR</name>
<dbReference type="Proteomes" id="UP000324222">
    <property type="component" value="Unassembled WGS sequence"/>
</dbReference>
<evidence type="ECO:0000313" key="1">
    <source>
        <dbReference type="EMBL" id="MPC43978.1"/>
    </source>
</evidence>
<organism evidence="1 2">
    <name type="scientific">Portunus trituberculatus</name>
    <name type="common">Swimming crab</name>
    <name type="synonym">Neptunus trituberculatus</name>
    <dbReference type="NCBI Taxonomy" id="210409"/>
    <lineage>
        <taxon>Eukaryota</taxon>
        <taxon>Metazoa</taxon>
        <taxon>Ecdysozoa</taxon>
        <taxon>Arthropoda</taxon>
        <taxon>Crustacea</taxon>
        <taxon>Multicrustacea</taxon>
        <taxon>Malacostraca</taxon>
        <taxon>Eumalacostraca</taxon>
        <taxon>Eucarida</taxon>
        <taxon>Decapoda</taxon>
        <taxon>Pleocyemata</taxon>
        <taxon>Brachyura</taxon>
        <taxon>Eubrachyura</taxon>
        <taxon>Portunoidea</taxon>
        <taxon>Portunidae</taxon>
        <taxon>Portuninae</taxon>
        <taxon>Portunus</taxon>
    </lineage>
</organism>
<dbReference type="AlphaFoldDB" id="A0A5B7FG58"/>
<evidence type="ECO:0000313" key="2">
    <source>
        <dbReference type="Proteomes" id="UP000324222"/>
    </source>
</evidence>